<evidence type="ECO:0000256" key="2">
    <source>
        <dbReference type="ARBA" id="ARBA00023125"/>
    </source>
</evidence>
<name>A0A7W0CJH1_9ACTN</name>
<evidence type="ECO:0000256" key="3">
    <source>
        <dbReference type="ARBA" id="ARBA00023163"/>
    </source>
</evidence>
<keyword evidence="1" id="KW-0805">Transcription regulation</keyword>
<dbReference type="CDD" id="cd01282">
    <property type="entry name" value="HTH_MerR-like_sg3"/>
    <property type="match status" value="1"/>
</dbReference>
<gene>
    <name evidence="5" type="ORF">HNR30_003555</name>
</gene>
<keyword evidence="3" id="KW-0804">Transcription</keyword>
<keyword evidence="2 5" id="KW-0238">DNA-binding</keyword>
<dbReference type="RefSeq" id="WP_181610921.1">
    <property type="nucleotide sequence ID" value="NZ_BAABAM010000002.1"/>
</dbReference>
<dbReference type="Gene3D" id="1.20.59.10">
    <property type="entry name" value="Chorismate mutase"/>
    <property type="match status" value="1"/>
</dbReference>
<dbReference type="PANTHER" id="PTHR30204">
    <property type="entry name" value="REDOX-CYCLING DRUG-SENSING TRANSCRIPTIONAL ACTIVATOR SOXR"/>
    <property type="match status" value="1"/>
</dbReference>
<dbReference type="Pfam" id="PF13411">
    <property type="entry name" value="MerR_1"/>
    <property type="match status" value="1"/>
</dbReference>
<dbReference type="Proteomes" id="UP000530928">
    <property type="component" value="Unassembled WGS sequence"/>
</dbReference>
<dbReference type="GO" id="GO:0003700">
    <property type="term" value="F:DNA-binding transcription factor activity"/>
    <property type="evidence" value="ECO:0007669"/>
    <property type="project" value="InterPro"/>
</dbReference>
<dbReference type="AlphaFoldDB" id="A0A7W0CJH1"/>
<dbReference type="InterPro" id="IPR047057">
    <property type="entry name" value="MerR_fam"/>
</dbReference>
<dbReference type="PANTHER" id="PTHR30204:SF94">
    <property type="entry name" value="HEAVY METAL-DEPENDENT TRANSCRIPTIONAL REGULATOR HI_0293-RELATED"/>
    <property type="match status" value="1"/>
</dbReference>
<organism evidence="5 6">
    <name type="scientific">Nonomuraea soli</name>
    <dbReference type="NCBI Taxonomy" id="1032476"/>
    <lineage>
        <taxon>Bacteria</taxon>
        <taxon>Bacillati</taxon>
        <taxon>Actinomycetota</taxon>
        <taxon>Actinomycetes</taxon>
        <taxon>Streptosporangiales</taxon>
        <taxon>Streptosporangiaceae</taxon>
        <taxon>Nonomuraea</taxon>
    </lineage>
</organism>
<keyword evidence="6" id="KW-1185">Reference proteome</keyword>
<evidence type="ECO:0000256" key="1">
    <source>
        <dbReference type="ARBA" id="ARBA00023015"/>
    </source>
</evidence>
<dbReference type="Gene3D" id="1.10.1660.10">
    <property type="match status" value="1"/>
</dbReference>
<evidence type="ECO:0000313" key="5">
    <source>
        <dbReference type="EMBL" id="MBA2892214.1"/>
    </source>
</evidence>
<proteinExistence type="predicted"/>
<sequence length="116" mass="13006">MRIGELATKTGASTRSLRYYEQHGLISARRESNGYREYDEGDVRLVSEIRELLAIGFTLEDARPFVDCLRSGQPSGGSCSESVEVYRRKIAEIDEEIRVLLARRAEVAAQLKGALQ</sequence>
<dbReference type="GO" id="GO:0003677">
    <property type="term" value="F:DNA binding"/>
    <property type="evidence" value="ECO:0007669"/>
    <property type="project" value="UniProtKB-KW"/>
</dbReference>
<dbReference type="PROSITE" id="PS50937">
    <property type="entry name" value="HTH_MERR_2"/>
    <property type="match status" value="1"/>
</dbReference>
<comment type="caution">
    <text evidence="5">The sequence shown here is derived from an EMBL/GenBank/DDBJ whole genome shotgun (WGS) entry which is preliminary data.</text>
</comment>
<dbReference type="SUPFAM" id="SSF46955">
    <property type="entry name" value="Putative DNA-binding domain"/>
    <property type="match status" value="1"/>
</dbReference>
<accession>A0A7W0CJH1</accession>
<dbReference type="GO" id="GO:0046417">
    <property type="term" value="P:chorismate metabolic process"/>
    <property type="evidence" value="ECO:0007669"/>
    <property type="project" value="InterPro"/>
</dbReference>
<protein>
    <submittedName>
        <fullName evidence="5">DNA-binding transcriptional MerR regulator</fullName>
    </submittedName>
</protein>
<dbReference type="InterPro" id="IPR000551">
    <property type="entry name" value="MerR-type_HTH_dom"/>
</dbReference>
<dbReference type="SMART" id="SM00422">
    <property type="entry name" value="HTH_MERR"/>
    <property type="match status" value="1"/>
</dbReference>
<reference evidence="5 6" key="1">
    <citation type="submission" date="2020-07" db="EMBL/GenBank/DDBJ databases">
        <title>Genomic Encyclopedia of Type Strains, Phase IV (KMG-IV): sequencing the most valuable type-strain genomes for metagenomic binning, comparative biology and taxonomic classification.</title>
        <authorList>
            <person name="Goeker M."/>
        </authorList>
    </citation>
    <scope>NUCLEOTIDE SEQUENCE [LARGE SCALE GENOMIC DNA]</scope>
    <source>
        <strain evidence="5 6">DSM 45533</strain>
    </source>
</reference>
<feature type="domain" description="HTH merR-type" evidence="4">
    <location>
        <begin position="1"/>
        <end position="68"/>
    </location>
</feature>
<dbReference type="EMBL" id="JACDUR010000003">
    <property type="protein sequence ID" value="MBA2892214.1"/>
    <property type="molecule type" value="Genomic_DNA"/>
</dbReference>
<dbReference type="InterPro" id="IPR036979">
    <property type="entry name" value="CM_dom_sf"/>
</dbReference>
<dbReference type="PRINTS" id="PR00040">
    <property type="entry name" value="HTHMERR"/>
</dbReference>
<dbReference type="InterPro" id="IPR009061">
    <property type="entry name" value="DNA-bd_dom_put_sf"/>
</dbReference>
<evidence type="ECO:0000313" key="6">
    <source>
        <dbReference type="Proteomes" id="UP000530928"/>
    </source>
</evidence>
<evidence type="ECO:0000259" key="4">
    <source>
        <dbReference type="PROSITE" id="PS50937"/>
    </source>
</evidence>